<dbReference type="AlphaFoldDB" id="A0A087CT12"/>
<dbReference type="Proteomes" id="UP000028984">
    <property type="component" value="Unassembled WGS sequence"/>
</dbReference>
<dbReference type="eggNOG" id="ENOG5031T84">
    <property type="taxonomic scope" value="Bacteria"/>
</dbReference>
<protein>
    <submittedName>
        <fullName evidence="1">Uncharacterized protein</fullName>
    </submittedName>
</protein>
<dbReference type="STRING" id="1437610.BREU_1594"/>
<comment type="caution">
    <text evidence="1">The sequence shown here is derived from an EMBL/GenBank/DDBJ whole genome shotgun (WGS) entry which is preliminary data.</text>
</comment>
<proteinExistence type="predicted"/>
<reference evidence="1 2" key="1">
    <citation type="submission" date="2014-03" db="EMBL/GenBank/DDBJ databases">
        <title>Genomics of Bifidobacteria.</title>
        <authorList>
            <person name="Ventura M."/>
            <person name="Milani C."/>
            <person name="Lugli G.A."/>
        </authorList>
    </citation>
    <scope>NUCLEOTIDE SEQUENCE [LARGE SCALE GENOMIC DNA]</scope>
    <source>
        <strain evidence="1 2">DSM 23975</strain>
    </source>
</reference>
<dbReference type="EMBL" id="JGZK01000005">
    <property type="protein sequence ID" value="KFI86412.1"/>
    <property type="molecule type" value="Genomic_DNA"/>
</dbReference>
<accession>A0A087CT12</accession>
<name>A0A087CT12_9BIFI</name>
<evidence type="ECO:0000313" key="1">
    <source>
        <dbReference type="EMBL" id="KFI86412.1"/>
    </source>
</evidence>
<keyword evidence="2" id="KW-1185">Reference proteome</keyword>
<gene>
    <name evidence="1" type="ORF">BREU_1594</name>
</gene>
<organism evidence="1 2">
    <name type="scientific">Bifidobacterium reuteri DSM 23975</name>
    <dbReference type="NCBI Taxonomy" id="1437610"/>
    <lineage>
        <taxon>Bacteria</taxon>
        <taxon>Bacillati</taxon>
        <taxon>Actinomycetota</taxon>
        <taxon>Actinomycetes</taxon>
        <taxon>Bifidobacteriales</taxon>
        <taxon>Bifidobacteriaceae</taxon>
        <taxon>Bifidobacterium</taxon>
    </lineage>
</organism>
<evidence type="ECO:0000313" key="2">
    <source>
        <dbReference type="Proteomes" id="UP000028984"/>
    </source>
</evidence>
<sequence length="78" mass="8668">MAKIGMSNLLEANGLRLGYTAKTVTVTEPATGFKIVFNNDGSVRSNTFPSESLPLVEGYFKRSYPFVEDAREVDREYA</sequence>